<name>A0AC60QXY9_IXOPE</name>
<protein>
    <submittedName>
        <fullName evidence="1">Uncharacterized protein</fullName>
    </submittedName>
</protein>
<accession>A0AC60QXY9</accession>
<dbReference type="EMBL" id="JABSTQ010001853">
    <property type="protein sequence ID" value="KAG0444564.1"/>
    <property type="molecule type" value="Genomic_DNA"/>
</dbReference>
<evidence type="ECO:0000313" key="1">
    <source>
        <dbReference type="EMBL" id="KAG0444564.1"/>
    </source>
</evidence>
<gene>
    <name evidence="1" type="ORF">HPB47_013654</name>
</gene>
<reference evidence="1 2" key="1">
    <citation type="journal article" date="2020" name="Cell">
        <title>Large-Scale Comparative Analyses of Tick Genomes Elucidate Their Genetic Diversity and Vector Capacities.</title>
        <authorList>
            <consortium name="Tick Genome and Microbiome Consortium (TIGMIC)"/>
            <person name="Jia N."/>
            <person name="Wang J."/>
            <person name="Shi W."/>
            <person name="Du L."/>
            <person name="Sun Y."/>
            <person name="Zhan W."/>
            <person name="Jiang J.F."/>
            <person name="Wang Q."/>
            <person name="Zhang B."/>
            <person name="Ji P."/>
            <person name="Bell-Sakyi L."/>
            <person name="Cui X.M."/>
            <person name="Yuan T.T."/>
            <person name="Jiang B.G."/>
            <person name="Yang W.F."/>
            <person name="Lam T.T."/>
            <person name="Chang Q.C."/>
            <person name="Ding S.J."/>
            <person name="Wang X.J."/>
            <person name="Zhu J.G."/>
            <person name="Ruan X.D."/>
            <person name="Zhao L."/>
            <person name="Wei J.T."/>
            <person name="Ye R.Z."/>
            <person name="Que T.C."/>
            <person name="Du C.H."/>
            <person name="Zhou Y.H."/>
            <person name="Cheng J.X."/>
            <person name="Dai P.F."/>
            <person name="Guo W.B."/>
            <person name="Han X.H."/>
            <person name="Huang E.J."/>
            <person name="Li L.F."/>
            <person name="Wei W."/>
            <person name="Gao Y.C."/>
            <person name="Liu J.Z."/>
            <person name="Shao H.Z."/>
            <person name="Wang X."/>
            <person name="Wang C.C."/>
            <person name="Yang T.C."/>
            <person name="Huo Q.B."/>
            <person name="Li W."/>
            <person name="Chen H.Y."/>
            <person name="Chen S.E."/>
            <person name="Zhou L.G."/>
            <person name="Ni X.B."/>
            <person name="Tian J.H."/>
            <person name="Sheng Y."/>
            <person name="Liu T."/>
            <person name="Pan Y.S."/>
            <person name="Xia L.Y."/>
            <person name="Li J."/>
            <person name="Zhao F."/>
            <person name="Cao W.C."/>
        </authorList>
    </citation>
    <scope>NUCLEOTIDE SEQUENCE [LARGE SCALE GENOMIC DNA]</scope>
    <source>
        <strain evidence="1">Iper-2018</strain>
    </source>
</reference>
<evidence type="ECO:0000313" key="2">
    <source>
        <dbReference type="Proteomes" id="UP000805193"/>
    </source>
</evidence>
<comment type="caution">
    <text evidence="1">The sequence shown here is derived from an EMBL/GenBank/DDBJ whole genome shotgun (WGS) entry which is preliminary data.</text>
</comment>
<proteinExistence type="predicted"/>
<dbReference type="Proteomes" id="UP000805193">
    <property type="component" value="Unassembled WGS sequence"/>
</dbReference>
<keyword evidence="2" id="KW-1185">Reference proteome</keyword>
<organism evidence="1 2">
    <name type="scientific">Ixodes persulcatus</name>
    <name type="common">Taiga tick</name>
    <dbReference type="NCBI Taxonomy" id="34615"/>
    <lineage>
        <taxon>Eukaryota</taxon>
        <taxon>Metazoa</taxon>
        <taxon>Ecdysozoa</taxon>
        <taxon>Arthropoda</taxon>
        <taxon>Chelicerata</taxon>
        <taxon>Arachnida</taxon>
        <taxon>Acari</taxon>
        <taxon>Parasitiformes</taxon>
        <taxon>Ixodida</taxon>
        <taxon>Ixodoidea</taxon>
        <taxon>Ixodidae</taxon>
        <taxon>Ixodinae</taxon>
        <taxon>Ixodes</taxon>
    </lineage>
</organism>
<sequence>MRRIRRDAYQAFMLGPALSAVLGGLCSFWGESVGTILKTLTATEEFPRGEFSAYSWILLTLPGSLMAMAYVDIYIYWSFVSPHERGTIPVERTNQGLMTRKKIENLTSTPGVSCIFSSLMILFTVGYLRFLIVDGVVRRTSILSVLTVGILASTAATIKNDDPIYYAIPVAVAASSNVVMPSTIPMVIVHELARIQPYSLLYLGLSVKLLLIAMILVTTNISDLFQPH</sequence>